<feature type="transmembrane region" description="Helical" evidence="7">
    <location>
        <begin position="254"/>
        <end position="276"/>
    </location>
</feature>
<dbReference type="eggNOG" id="KOG3030">
    <property type="taxonomic scope" value="Eukaryota"/>
</dbReference>
<dbReference type="STRING" id="9646.ENSAMEP00000011188"/>
<dbReference type="GO" id="GO:0007165">
    <property type="term" value="P:signal transduction"/>
    <property type="evidence" value="ECO:0007669"/>
    <property type="project" value="TreeGrafter"/>
</dbReference>
<dbReference type="GO" id="GO:0046839">
    <property type="term" value="P:phospholipid dephosphorylation"/>
    <property type="evidence" value="ECO:0007669"/>
    <property type="project" value="TreeGrafter"/>
</dbReference>
<protein>
    <submittedName>
        <fullName evidence="9">Phospholipid phosphatase related 2</fullName>
    </submittedName>
</protein>
<gene>
    <name evidence="9" type="primary">PLPPR2</name>
</gene>
<evidence type="ECO:0000256" key="1">
    <source>
        <dbReference type="ARBA" id="ARBA00004141"/>
    </source>
</evidence>
<evidence type="ECO:0000256" key="7">
    <source>
        <dbReference type="SAM" id="Phobius"/>
    </source>
</evidence>
<keyword evidence="3 7" id="KW-0812">Transmembrane</keyword>
<dbReference type="Proteomes" id="UP000008912">
    <property type="component" value="Unassembled WGS sequence"/>
</dbReference>
<reference evidence="9" key="3">
    <citation type="submission" date="2025-09" db="UniProtKB">
        <authorList>
            <consortium name="Ensembl"/>
        </authorList>
    </citation>
    <scope>IDENTIFICATION</scope>
</reference>
<keyword evidence="5 7" id="KW-0472">Membrane</keyword>
<keyword evidence="4 7" id="KW-1133">Transmembrane helix</keyword>
<keyword evidence="10" id="KW-1185">Reference proteome</keyword>
<dbReference type="PANTHER" id="PTHR10165">
    <property type="entry name" value="LIPID PHOSPHATE PHOSPHATASE"/>
    <property type="match status" value="1"/>
</dbReference>
<dbReference type="Pfam" id="PF01569">
    <property type="entry name" value="PAP2"/>
    <property type="match status" value="1"/>
</dbReference>
<feature type="region of interest" description="Disordered" evidence="6">
    <location>
        <begin position="1"/>
        <end position="88"/>
    </location>
</feature>
<proteinExistence type="inferred from homology"/>
<dbReference type="SUPFAM" id="SSF48317">
    <property type="entry name" value="Acid phosphatase/Vanadium-dependent haloperoxidase"/>
    <property type="match status" value="1"/>
</dbReference>
<evidence type="ECO:0000256" key="4">
    <source>
        <dbReference type="ARBA" id="ARBA00022989"/>
    </source>
</evidence>
<feature type="compositionally biased region" description="Pro residues" evidence="6">
    <location>
        <begin position="365"/>
        <end position="390"/>
    </location>
</feature>
<reference evidence="9 10" key="1">
    <citation type="journal article" date="2010" name="Nature">
        <title>The sequence and de novo assembly of the giant panda genome.</title>
        <authorList>
            <person name="Li R."/>
            <person name="Fan W."/>
            <person name="Tian G."/>
            <person name="Zhu H."/>
            <person name="He L."/>
            <person name="Cai J."/>
            <person name="Huang Q."/>
            <person name="Cai Q."/>
            <person name="Li B."/>
            <person name="Bai Y."/>
            <person name="Zhang Z."/>
            <person name="Zhang Y."/>
            <person name="Wang W."/>
            <person name="Li J."/>
            <person name="Wei F."/>
            <person name="Li H."/>
            <person name="Jian M."/>
            <person name="Li J."/>
            <person name="Zhang Z."/>
            <person name="Nielsen R."/>
            <person name="Li D."/>
            <person name="Gu W."/>
            <person name="Yang Z."/>
            <person name="Xuan Z."/>
            <person name="Ryder O.A."/>
            <person name="Leung F.C."/>
            <person name="Zhou Y."/>
            <person name="Cao J."/>
            <person name="Sun X."/>
            <person name="Fu Y."/>
            <person name="Fang X."/>
            <person name="Guo X."/>
            <person name="Wang B."/>
            <person name="Hou R."/>
            <person name="Shen F."/>
            <person name="Mu B."/>
            <person name="Ni P."/>
            <person name="Lin R."/>
            <person name="Qian W."/>
            <person name="Wang G."/>
            <person name="Yu C."/>
            <person name="Nie W."/>
            <person name="Wang J."/>
            <person name="Wu Z."/>
            <person name="Liang H."/>
            <person name="Min J."/>
            <person name="Wu Q."/>
            <person name="Cheng S."/>
            <person name="Ruan J."/>
            <person name="Wang M."/>
            <person name="Shi Z."/>
            <person name="Wen M."/>
            <person name="Liu B."/>
            <person name="Ren X."/>
            <person name="Zheng H."/>
            <person name="Dong D."/>
            <person name="Cook K."/>
            <person name="Shan G."/>
            <person name="Zhang H."/>
            <person name="Kosiol C."/>
            <person name="Xie X."/>
            <person name="Lu Z."/>
            <person name="Zheng H."/>
            <person name="Li Y."/>
            <person name="Steiner C.C."/>
            <person name="Lam T.T."/>
            <person name="Lin S."/>
            <person name="Zhang Q."/>
            <person name="Li G."/>
            <person name="Tian J."/>
            <person name="Gong T."/>
            <person name="Liu H."/>
            <person name="Zhang D."/>
            <person name="Fang L."/>
            <person name="Ye C."/>
            <person name="Zhang J."/>
            <person name="Hu W."/>
            <person name="Xu A."/>
            <person name="Ren Y."/>
            <person name="Zhang G."/>
            <person name="Bruford M.W."/>
            <person name="Li Q."/>
            <person name="Ma L."/>
            <person name="Guo Y."/>
            <person name="An N."/>
            <person name="Hu Y."/>
            <person name="Zheng Y."/>
            <person name="Shi Y."/>
            <person name="Li Z."/>
            <person name="Liu Q."/>
            <person name="Chen Y."/>
            <person name="Zhao J."/>
            <person name="Qu N."/>
            <person name="Zhao S."/>
            <person name="Tian F."/>
            <person name="Wang X."/>
            <person name="Wang H."/>
            <person name="Xu L."/>
            <person name="Liu X."/>
            <person name="Vinar T."/>
            <person name="Wang Y."/>
            <person name="Lam T.W."/>
            <person name="Yiu S.M."/>
            <person name="Liu S."/>
            <person name="Zhang H."/>
            <person name="Li D."/>
            <person name="Huang Y."/>
            <person name="Wang X."/>
            <person name="Yang G."/>
            <person name="Jiang Z."/>
            <person name="Wang J."/>
            <person name="Qin N."/>
            <person name="Li L."/>
            <person name="Li J."/>
            <person name="Bolund L."/>
            <person name="Kristiansen K."/>
            <person name="Wong G.K."/>
            <person name="Olson M."/>
            <person name="Zhang X."/>
            <person name="Li S."/>
            <person name="Yang H."/>
            <person name="Wang J."/>
            <person name="Wang J."/>
        </authorList>
    </citation>
    <scope>NUCLEOTIDE SEQUENCE [LARGE SCALE GENOMIC DNA]</scope>
</reference>
<dbReference type="GO" id="GO:0005886">
    <property type="term" value="C:plasma membrane"/>
    <property type="evidence" value="ECO:0007669"/>
    <property type="project" value="TreeGrafter"/>
</dbReference>
<feature type="domain" description="Phosphatidic acid phosphatase type 2/haloperoxidase" evidence="8">
    <location>
        <begin position="207"/>
        <end position="274"/>
    </location>
</feature>
<dbReference type="InterPro" id="IPR036938">
    <property type="entry name" value="PAP2/HPO_sf"/>
</dbReference>
<dbReference type="Gene3D" id="1.20.144.10">
    <property type="entry name" value="Phosphatidic acid phosphatase type 2/haloperoxidase"/>
    <property type="match status" value="1"/>
</dbReference>
<sequence length="440" mass="47243">MLMRRRESPPHGVMQMRRPQAPPLSPSLSLRGAAGPTASPISVSARGACRPSVRPATRVTSKRSGGSDRDSLEPARPSPWQEGDLSRRGVSPSFPALSSWSQCSWASWSCLLTAWSSRTPSPYTPRGSSAMTAPTPSLTRGPRLPAEHLLHSSMPWSLLGPPSRSCWGSWRVPFSLHRPQPSPSSGRAPSCLGPAAASAPHCGGWSASWMYVTLVFRVKGSRLVKPSLCLALLCPAFLVGVVRVAEYRNHWSDVLAGFLTGAAIATFLVTCVVHNFQSRRPSGRRLSPWEDLGQAPTMESPLEKLSVAQEPEACRPHSTPARLTPSKSQNCARRGHLIPSCVSSRAPAMCSSPRVPRPRLRSEPTPLPLPLPLPAPTPSQGPSPSSPGPGGPGGGGGRGRKLLLPTPLLRDLYTLSGLYPSPFHRDNFSPYLFASRDHLL</sequence>
<feature type="region of interest" description="Disordered" evidence="6">
    <location>
        <begin position="344"/>
        <end position="403"/>
    </location>
</feature>
<dbReference type="GeneTree" id="ENSGT00940000158145"/>
<evidence type="ECO:0000259" key="8">
    <source>
        <dbReference type="Pfam" id="PF01569"/>
    </source>
</evidence>
<feature type="transmembrane region" description="Helical" evidence="7">
    <location>
        <begin position="223"/>
        <end position="242"/>
    </location>
</feature>
<comment type="similarity">
    <text evidence="2">Belongs to the PA-phosphatase related phosphoesterase family.</text>
</comment>
<dbReference type="PANTHER" id="PTHR10165:SF15">
    <property type="entry name" value="PHOSPHOLIPID PHOSPHATASE-RELATED PROTEIN TYPE 2"/>
    <property type="match status" value="1"/>
</dbReference>
<dbReference type="Ensembl" id="ENSAMET00000011667.2">
    <property type="protein sequence ID" value="ENSAMEP00000011188.2"/>
    <property type="gene ID" value="ENSAMEG00000010623.2"/>
</dbReference>
<dbReference type="InterPro" id="IPR000326">
    <property type="entry name" value="PAP2/HPO"/>
</dbReference>
<dbReference type="GO" id="GO:0008195">
    <property type="term" value="F:phosphatidate phosphatase activity"/>
    <property type="evidence" value="ECO:0007669"/>
    <property type="project" value="TreeGrafter"/>
</dbReference>
<dbReference type="GO" id="GO:0006644">
    <property type="term" value="P:phospholipid metabolic process"/>
    <property type="evidence" value="ECO:0007669"/>
    <property type="project" value="InterPro"/>
</dbReference>
<evidence type="ECO:0000256" key="6">
    <source>
        <dbReference type="SAM" id="MobiDB-lite"/>
    </source>
</evidence>
<evidence type="ECO:0000256" key="2">
    <source>
        <dbReference type="ARBA" id="ARBA00008816"/>
    </source>
</evidence>
<reference evidence="9" key="2">
    <citation type="submission" date="2025-08" db="UniProtKB">
        <authorList>
            <consortium name="Ensembl"/>
        </authorList>
    </citation>
    <scope>IDENTIFICATION</scope>
</reference>
<evidence type="ECO:0000256" key="5">
    <source>
        <dbReference type="ARBA" id="ARBA00023136"/>
    </source>
</evidence>
<evidence type="ECO:0000313" key="9">
    <source>
        <dbReference type="Ensembl" id="ENSAMEP00000011188.2"/>
    </source>
</evidence>
<evidence type="ECO:0000256" key="3">
    <source>
        <dbReference type="ARBA" id="ARBA00022692"/>
    </source>
</evidence>
<dbReference type="AlphaFoldDB" id="G1LVT7"/>
<evidence type="ECO:0000313" key="10">
    <source>
        <dbReference type="Proteomes" id="UP000008912"/>
    </source>
</evidence>
<comment type="subcellular location">
    <subcellularLocation>
        <location evidence="1">Membrane</location>
        <topology evidence="1">Multi-pass membrane protein</topology>
    </subcellularLocation>
</comment>
<organism evidence="9 10">
    <name type="scientific">Ailuropoda melanoleuca</name>
    <name type="common">Giant panda</name>
    <dbReference type="NCBI Taxonomy" id="9646"/>
    <lineage>
        <taxon>Eukaryota</taxon>
        <taxon>Metazoa</taxon>
        <taxon>Chordata</taxon>
        <taxon>Craniata</taxon>
        <taxon>Vertebrata</taxon>
        <taxon>Euteleostomi</taxon>
        <taxon>Mammalia</taxon>
        <taxon>Eutheria</taxon>
        <taxon>Laurasiatheria</taxon>
        <taxon>Carnivora</taxon>
        <taxon>Caniformia</taxon>
        <taxon>Ursidae</taxon>
        <taxon>Ailuropoda</taxon>
    </lineage>
</organism>
<name>G1LVT7_AILME</name>
<feature type="region of interest" description="Disordered" evidence="6">
    <location>
        <begin position="306"/>
        <end position="331"/>
    </location>
</feature>
<dbReference type="InterPro" id="IPR043216">
    <property type="entry name" value="PAP-like"/>
</dbReference>
<accession>G1LVT7</accession>